<reference evidence="2" key="1">
    <citation type="submission" date="2021-01" db="EMBL/GenBank/DDBJ databases">
        <title>Whole genome shotgun sequence of Actinoplanes tereljensis NBRC 105297.</title>
        <authorList>
            <person name="Komaki H."/>
            <person name="Tamura T."/>
        </authorList>
    </citation>
    <scope>NUCLEOTIDE SEQUENCE</scope>
    <source>
        <strain evidence="2">NBRC 105297</strain>
    </source>
</reference>
<evidence type="ECO:0000256" key="1">
    <source>
        <dbReference type="SAM" id="MobiDB-lite"/>
    </source>
</evidence>
<gene>
    <name evidence="2" type="ORF">Ate02nite_04870</name>
</gene>
<dbReference type="EMBL" id="BOMY01000002">
    <property type="protein sequence ID" value="GIF17757.1"/>
    <property type="molecule type" value="Genomic_DNA"/>
</dbReference>
<dbReference type="Proteomes" id="UP000623608">
    <property type="component" value="Unassembled WGS sequence"/>
</dbReference>
<feature type="region of interest" description="Disordered" evidence="1">
    <location>
        <begin position="43"/>
        <end position="73"/>
    </location>
</feature>
<protein>
    <submittedName>
        <fullName evidence="2">Uncharacterized protein</fullName>
    </submittedName>
</protein>
<organism evidence="2 3">
    <name type="scientific">Paractinoplanes tereljensis</name>
    <dbReference type="NCBI Taxonomy" id="571912"/>
    <lineage>
        <taxon>Bacteria</taxon>
        <taxon>Bacillati</taxon>
        <taxon>Actinomycetota</taxon>
        <taxon>Actinomycetes</taxon>
        <taxon>Micromonosporales</taxon>
        <taxon>Micromonosporaceae</taxon>
        <taxon>Paractinoplanes</taxon>
    </lineage>
</organism>
<sequence>MIGLAAVLGGGAYAITSTALGDNSTKPPSVGMIDAVPVSSAATAKLAGPERPKNGAKTSTGSAAIDESDIETPEERIKAAREAATKDGVGVKHPRTQETVTVKDDGGVVESNSGSLKTGGSMRIVSAPFDLTGRRELAWVAGKGRKVGNAECTDKIQLSNEDKPETRPMMLLCWRTSATKSVVTVAVVPKGRPNAATSVAELNKQWAKMR</sequence>
<evidence type="ECO:0000313" key="2">
    <source>
        <dbReference type="EMBL" id="GIF17757.1"/>
    </source>
</evidence>
<keyword evidence="3" id="KW-1185">Reference proteome</keyword>
<accession>A0A919NH85</accession>
<comment type="caution">
    <text evidence="2">The sequence shown here is derived from an EMBL/GenBank/DDBJ whole genome shotgun (WGS) entry which is preliminary data.</text>
</comment>
<evidence type="ECO:0000313" key="3">
    <source>
        <dbReference type="Proteomes" id="UP000623608"/>
    </source>
</evidence>
<name>A0A919NH85_9ACTN</name>
<proteinExistence type="predicted"/>
<dbReference type="AlphaFoldDB" id="A0A919NH85"/>